<feature type="domain" description="Putative Flp pilus-assembly TadG-like N-terminal" evidence="2">
    <location>
        <begin position="2"/>
        <end position="46"/>
    </location>
</feature>
<evidence type="ECO:0000313" key="4">
    <source>
        <dbReference type="Proteomes" id="UP000602004"/>
    </source>
</evidence>
<evidence type="ECO:0000259" key="2">
    <source>
        <dbReference type="Pfam" id="PF13400"/>
    </source>
</evidence>
<dbReference type="EMBL" id="BMHL01000002">
    <property type="protein sequence ID" value="GGC32066.1"/>
    <property type="molecule type" value="Genomic_DNA"/>
</dbReference>
<name>A0ABQ1M1Z7_9BURK</name>
<organism evidence="3 4">
    <name type="scientific">Paraburkholderia caffeinilytica</name>
    <dbReference type="NCBI Taxonomy" id="1761016"/>
    <lineage>
        <taxon>Bacteria</taxon>
        <taxon>Pseudomonadati</taxon>
        <taxon>Pseudomonadota</taxon>
        <taxon>Betaproteobacteria</taxon>
        <taxon>Burkholderiales</taxon>
        <taxon>Burkholderiaceae</taxon>
        <taxon>Paraburkholderia</taxon>
    </lineage>
</organism>
<keyword evidence="4" id="KW-1185">Reference proteome</keyword>
<gene>
    <name evidence="3" type="ORF">GCM10011400_18390</name>
</gene>
<sequence>MSIIVALSLVALIGFVGLALDLGKLYVTRSELQNSADACALAAARDLTGATVNLSVSEAAGITAGHLNYALFQSGAVQMKTESSVLFSDSLSNPFLPKSSVTTPANIKYAKCTASKASIANWFIQVLGAFSGTSIANATVSATAVATVGAAQTTCAIPAFICKAGTETTPPTAGETYTVGQWIASKSGASPAYGSGNFGWAALDGSNSANSIKNELTGNYCALPAVGANIGSTGNMVADSGAWNTRFGIYGTSYKGPADGAPDFTGFAYTSTTWTAQANAYSDFVNERKTFQPYQGDKATGSNTKGTYSASNYPLGADRRLALAPELDCGVLASSHQAPVISWDCVLMLDPMDSGGTAGPVHLEYRGSSSAPGSPCATQGVPGSGSSVGPQVPVLLQ</sequence>
<accession>A0ABQ1M1Z7</accession>
<evidence type="ECO:0000313" key="3">
    <source>
        <dbReference type="EMBL" id="GGC32066.1"/>
    </source>
</evidence>
<proteinExistence type="predicted"/>
<reference evidence="4" key="1">
    <citation type="journal article" date="2019" name="Int. J. Syst. Evol. Microbiol.">
        <title>The Global Catalogue of Microorganisms (GCM) 10K type strain sequencing project: providing services to taxonomists for standard genome sequencing and annotation.</title>
        <authorList>
            <consortium name="The Broad Institute Genomics Platform"/>
            <consortium name="The Broad Institute Genome Sequencing Center for Infectious Disease"/>
            <person name="Wu L."/>
            <person name="Ma J."/>
        </authorList>
    </citation>
    <scope>NUCLEOTIDE SEQUENCE [LARGE SCALE GENOMIC DNA]</scope>
    <source>
        <strain evidence="4">CGMCC 1.15103</strain>
    </source>
</reference>
<comment type="caution">
    <text evidence="3">The sequence shown here is derived from an EMBL/GenBank/DDBJ whole genome shotgun (WGS) entry which is preliminary data.</text>
</comment>
<protein>
    <recommendedName>
        <fullName evidence="2">Putative Flp pilus-assembly TadG-like N-terminal domain-containing protein</fullName>
    </recommendedName>
</protein>
<feature type="compositionally biased region" description="Low complexity" evidence="1">
    <location>
        <begin position="379"/>
        <end position="397"/>
    </location>
</feature>
<dbReference type="InterPro" id="IPR028087">
    <property type="entry name" value="Tad_N"/>
</dbReference>
<evidence type="ECO:0000256" key="1">
    <source>
        <dbReference type="SAM" id="MobiDB-lite"/>
    </source>
</evidence>
<dbReference type="Pfam" id="PF13400">
    <property type="entry name" value="Tad"/>
    <property type="match status" value="1"/>
</dbReference>
<feature type="region of interest" description="Disordered" evidence="1">
    <location>
        <begin position="360"/>
        <end position="397"/>
    </location>
</feature>
<dbReference type="Proteomes" id="UP000602004">
    <property type="component" value="Unassembled WGS sequence"/>
</dbReference>